<organism evidence="10 11">
    <name type="scientific">Flagellimonas alvinocaridis</name>
    <dbReference type="NCBI Taxonomy" id="2530200"/>
    <lineage>
        <taxon>Bacteria</taxon>
        <taxon>Pseudomonadati</taxon>
        <taxon>Bacteroidota</taxon>
        <taxon>Flavobacteriia</taxon>
        <taxon>Flavobacteriales</taxon>
        <taxon>Flavobacteriaceae</taxon>
        <taxon>Flagellimonas</taxon>
    </lineage>
</organism>
<dbReference type="Proteomes" id="UP000310406">
    <property type="component" value="Unassembled WGS sequence"/>
</dbReference>
<dbReference type="PANTHER" id="PTHR11733:SF167">
    <property type="entry name" value="FI17812P1-RELATED"/>
    <property type="match status" value="1"/>
</dbReference>
<comment type="caution">
    <text evidence="10">The sequence shown here is derived from an EMBL/GenBank/DDBJ whole genome shotgun (WGS) entry which is preliminary data.</text>
</comment>
<evidence type="ECO:0000256" key="5">
    <source>
        <dbReference type="ARBA" id="ARBA00022801"/>
    </source>
</evidence>
<keyword evidence="4" id="KW-0479">Metal-binding</keyword>
<dbReference type="PRINTS" id="PR00786">
    <property type="entry name" value="NEPRILYSIN"/>
</dbReference>
<dbReference type="Pfam" id="PF01431">
    <property type="entry name" value="Peptidase_M13"/>
    <property type="match status" value="1"/>
</dbReference>
<dbReference type="Gene3D" id="3.40.390.10">
    <property type="entry name" value="Collagenase (Catalytic Domain)"/>
    <property type="match status" value="1"/>
</dbReference>
<evidence type="ECO:0000256" key="6">
    <source>
        <dbReference type="ARBA" id="ARBA00022833"/>
    </source>
</evidence>
<evidence type="ECO:0000256" key="3">
    <source>
        <dbReference type="ARBA" id="ARBA00022670"/>
    </source>
</evidence>
<dbReference type="InterPro" id="IPR018497">
    <property type="entry name" value="Peptidase_M13_C"/>
</dbReference>
<keyword evidence="7" id="KW-0482">Metalloprotease</keyword>
<dbReference type="GO" id="GO:0046872">
    <property type="term" value="F:metal ion binding"/>
    <property type="evidence" value="ECO:0007669"/>
    <property type="project" value="UniProtKB-KW"/>
</dbReference>
<dbReference type="InterPro" id="IPR024079">
    <property type="entry name" value="MetalloPept_cat_dom_sf"/>
</dbReference>
<keyword evidence="3" id="KW-0645">Protease</keyword>
<dbReference type="EMBL" id="SNTZ01000002">
    <property type="protein sequence ID" value="THV60091.1"/>
    <property type="molecule type" value="Genomic_DNA"/>
</dbReference>
<name>A0A4S8RQQ4_9FLAO</name>
<keyword evidence="6" id="KW-0862">Zinc</keyword>
<dbReference type="Pfam" id="PF05649">
    <property type="entry name" value="Peptidase_M13_N"/>
    <property type="match status" value="1"/>
</dbReference>
<dbReference type="PROSITE" id="PS51885">
    <property type="entry name" value="NEPRILYSIN"/>
    <property type="match status" value="1"/>
</dbReference>
<dbReference type="InterPro" id="IPR008753">
    <property type="entry name" value="Peptidase_M13_N"/>
</dbReference>
<comment type="cofactor">
    <cofactor evidence="1">
        <name>Zn(2+)</name>
        <dbReference type="ChEBI" id="CHEBI:29105"/>
    </cofactor>
</comment>
<keyword evidence="5" id="KW-0378">Hydrolase</keyword>
<keyword evidence="11" id="KW-1185">Reference proteome</keyword>
<accession>A0A4S8RQQ4</accession>
<evidence type="ECO:0000256" key="1">
    <source>
        <dbReference type="ARBA" id="ARBA00001947"/>
    </source>
</evidence>
<dbReference type="GO" id="GO:0016485">
    <property type="term" value="P:protein processing"/>
    <property type="evidence" value="ECO:0007669"/>
    <property type="project" value="TreeGrafter"/>
</dbReference>
<dbReference type="GO" id="GO:0005886">
    <property type="term" value="C:plasma membrane"/>
    <property type="evidence" value="ECO:0007669"/>
    <property type="project" value="TreeGrafter"/>
</dbReference>
<dbReference type="GO" id="GO:0004222">
    <property type="term" value="F:metalloendopeptidase activity"/>
    <property type="evidence" value="ECO:0007669"/>
    <property type="project" value="InterPro"/>
</dbReference>
<feature type="domain" description="Peptidase M13 C-terminal" evidence="8">
    <location>
        <begin position="512"/>
        <end position="708"/>
    </location>
</feature>
<evidence type="ECO:0000313" key="11">
    <source>
        <dbReference type="Proteomes" id="UP000310406"/>
    </source>
</evidence>
<evidence type="ECO:0000259" key="9">
    <source>
        <dbReference type="Pfam" id="PF05649"/>
    </source>
</evidence>
<dbReference type="SUPFAM" id="SSF55486">
    <property type="entry name" value="Metalloproteases ('zincins'), catalytic domain"/>
    <property type="match status" value="1"/>
</dbReference>
<protein>
    <submittedName>
        <fullName evidence="10">M13 family peptidase</fullName>
    </submittedName>
</protein>
<evidence type="ECO:0000313" key="10">
    <source>
        <dbReference type="EMBL" id="THV60091.1"/>
    </source>
</evidence>
<feature type="domain" description="Peptidase M13 N-terminal" evidence="9">
    <location>
        <begin position="79"/>
        <end position="460"/>
    </location>
</feature>
<gene>
    <name evidence="10" type="ORF">EZV76_05885</name>
</gene>
<evidence type="ECO:0000256" key="4">
    <source>
        <dbReference type="ARBA" id="ARBA00022723"/>
    </source>
</evidence>
<comment type="similarity">
    <text evidence="2">Belongs to the peptidase M13 family.</text>
</comment>
<proteinExistence type="inferred from homology"/>
<evidence type="ECO:0000256" key="2">
    <source>
        <dbReference type="ARBA" id="ARBA00007357"/>
    </source>
</evidence>
<dbReference type="InterPro" id="IPR000718">
    <property type="entry name" value="Peptidase_M13"/>
</dbReference>
<dbReference type="CDD" id="cd08662">
    <property type="entry name" value="M13"/>
    <property type="match status" value="1"/>
</dbReference>
<dbReference type="InterPro" id="IPR042089">
    <property type="entry name" value="Peptidase_M13_dom_2"/>
</dbReference>
<dbReference type="PANTHER" id="PTHR11733">
    <property type="entry name" value="ZINC METALLOPROTEASE FAMILY M13 NEPRILYSIN-RELATED"/>
    <property type="match status" value="1"/>
</dbReference>
<dbReference type="Gene3D" id="1.10.1380.10">
    <property type="entry name" value="Neutral endopeptidase , domain2"/>
    <property type="match status" value="1"/>
</dbReference>
<sequence>MGTIHFPMKMQKAIRRRPKACSIPFGSAKRMVHGNLFGIDIEKKYSNNSKNEHMKNRMMAVLALTATTMAFAQGKQQLQDDFYTYVNHQWLDSTEIPAAYGSWGSFHEVYFKNQDRIKGIFKELTESNTSYEKGSTEQMVTDFYASCMDTVRLENLGLKPLKAYLDEVDQINTKEDYLTLTAKLYAKGIQAPISTYTVLDAKNSSMYALYLSQSGLSLGNRAYYLEDNQQYQEFRDKYLELMTDIFKMLQLHQGKEREAAQKIFEMETRMAQIHRSPVQLRDSERNYNKRTMAELNQLTFNVDWPKYFKDLGLKKEVDYVIVNQPEFLAMFDRMLDDFSIADWKTYMQWKVIRGTTPMLNNAIRSRSFAFYQTTLNGVEEEFPRWQIAQNSTDINLGQPLGKLFVEKYFPKRNKDKMIGLIDNLKQAFHQRINRYTWMTEETKIQARHKLDKMGVKIGYPDEWLDYTAVDIKADDYFGNVIRLREHDYLRQLNRLGDEVDPNAWGMTPPTVNAYFSAYRNEIVFPAGILNPPFFDYDADDATNYGSAGVIIGHEITHGFDDNGSLYDADGNLKSWWTPEDRERFEARAKKIEEQYDAYVVLDSIHVNGKLTLGENIGDLGGLAIAFEAMKINQAEKGAQVINGLTDEQRFFLAYAKMWRGKYRDKALENLVKTDTHSPSFYRANGALSNFEEFIKAFDIPKGSKMRREEIITIW</sequence>
<dbReference type="AlphaFoldDB" id="A0A4S8RQQ4"/>
<reference evidence="10 11" key="1">
    <citation type="submission" date="2019-03" db="EMBL/GenBank/DDBJ databases">
        <title>Muricauda SCR12 sp.nov, a marine bacterium isolated from Pacific Ocean:the Okinawa trough.</title>
        <authorList>
            <person name="Liu L."/>
        </authorList>
    </citation>
    <scope>NUCLEOTIDE SEQUENCE [LARGE SCALE GENOMIC DNA]</scope>
    <source>
        <strain evidence="10 11">SCR12</strain>
    </source>
</reference>
<evidence type="ECO:0000259" key="8">
    <source>
        <dbReference type="Pfam" id="PF01431"/>
    </source>
</evidence>
<evidence type="ECO:0000256" key="7">
    <source>
        <dbReference type="ARBA" id="ARBA00023049"/>
    </source>
</evidence>